<gene>
    <name evidence="2" type="ORF">SMN809_LOCUS35085</name>
</gene>
<dbReference type="Gene3D" id="1.25.40.10">
    <property type="entry name" value="Tetratricopeptide repeat domain"/>
    <property type="match status" value="1"/>
</dbReference>
<name>A0A8S2XLL2_9BILA</name>
<dbReference type="InterPro" id="IPR011990">
    <property type="entry name" value="TPR-like_helical_dom_sf"/>
</dbReference>
<feature type="non-terminal residue" evidence="2">
    <location>
        <position position="1"/>
    </location>
</feature>
<evidence type="ECO:0008006" key="4">
    <source>
        <dbReference type="Google" id="ProtNLM"/>
    </source>
</evidence>
<proteinExistence type="predicted"/>
<dbReference type="SUPFAM" id="SSF48452">
    <property type="entry name" value="TPR-like"/>
    <property type="match status" value="1"/>
</dbReference>
<comment type="caution">
    <text evidence="2">The sequence shown here is derived from an EMBL/GenBank/DDBJ whole genome shotgun (WGS) entry which is preliminary data.</text>
</comment>
<dbReference type="InterPro" id="IPR019734">
    <property type="entry name" value="TPR_rpt"/>
</dbReference>
<dbReference type="PROSITE" id="PS50293">
    <property type="entry name" value="TPR_REGION"/>
    <property type="match status" value="1"/>
</dbReference>
<organism evidence="2 3">
    <name type="scientific">Rotaria magnacalcarata</name>
    <dbReference type="NCBI Taxonomy" id="392030"/>
    <lineage>
        <taxon>Eukaryota</taxon>
        <taxon>Metazoa</taxon>
        <taxon>Spiralia</taxon>
        <taxon>Gnathifera</taxon>
        <taxon>Rotifera</taxon>
        <taxon>Eurotatoria</taxon>
        <taxon>Bdelloidea</taxon>
        <taxon>Philodinida</taxon>
        <taxon>Philodinidae</taxon>
        <taxon>Rotaria</taxon>
    </lineage>
</organism>
<dbReference type="Proteomes" id="UP000676336">
    <property type="component" value="Unassembled WGS sequence"/>
</dbReference>
<feature type="non-terminal residue" evidence="2">
    <location>
        <position position="80"/>
    </location>
</feature>
<dbReference type="AlphaFoldDB" id="A0A8S2XLL2"/>
<keyword evidence="1" id="KW-0802">TPR repeat</keyword>
<reference evidence="2" key="1">
    <citation type="submission" date="2021-02" db="EMBL/GenBank/DDBJ databases">
        <authorList>
            <person name="Nowell W R."/>
        </authorList>
    </citation>
    <scope>NUCLEOTIDE SEQUENCE</scope>
</reference>
<dbReference type="PROSITE" id="PS50005">
    <property type="entry name" value="TPR"/>
    <property type="match status" value="1"/>
</dbReference>
<evidence type="ECO:0000313" key="3">
    <source>
        <dbReference type="Proteomes" id="UP000676336"/>
    </source>
</evidence>
<evidence type="ECO:0000256" key="1">
    <source>
        <dbReference type="PROSITE-ProRule" id="PRU00339"/>
    </source>
</evidence>
<dbReference type="Pfam" id="PF13181">
    <property type="entry name" value="TPR_8"/>
    <property type="match status" value="1"/>
</dbReference>
<sequence>MGKLMLKFGDFNQAEELYNELLDNPFNDSDRAYIYYKLGSLKNNQDKYEEAVTFYEKVLEINRKTPPEDDASLAPTYRNI</sequence>
<feature type="repeat" description="TPR" evidence="1">
    <location>
        <begin position="32"/>
        <end position="65"/>
    </location>
</feature>
<evidence type="ECO:0000313" key="2">
    <source>
        <dbReference type="EMBL" id="CAF4505049.1"/>
    </source>
</evidence>
<accession>A0A8S2XLL2</accession>
<dbReference type="SMART" id="SM00028">
    <property type="entry name" value="TPR"/>
    <property type="match status" value="1"/>
</dbReference>
<dbReference type="EMBL" id="CAJOBI010082754">
    <property type="protein sequence ID" value="CAF4505049.1"/>
    <property type="molecule type" value="Genomic_DNA"/>
</dbReference>
<protein>
    <recommendedName>
        <fullName evidence="4">Tetratricopeptide repeat protein</fullName>
    </recommendedName>
</protein>